<sequence length="59" mass="7173">MPVLIYKRAPYGSHHLPLYRFDNSQQCHVYNDECQHTNHMGRETIRNVYKINELSNRRK</sequence>
<evidence type="ECO:0000313" key="2">
    <source>
        <dbReference type="Proteomes" id="UP000183832"/>
    </source>
</evidence>
<dbReference type="Proteomes" id="UP000183832">
    <property type="component" value="Unassembled WGS sequence"/>
</dbReference>
<dbReference type="AlphaFoldDB" id="A0A1J1J743"/>
<reference evidence="1 2" key="1">
    <citation type="submission" date="2015-04" db="EMBL/GenBank/DDBJ databases">
        <authorList>
            <person name="Syromyatnikov M.Y."/>
            <person name="Popov V.N."/>
        </authorList>
    </citation>
    <scope>NUCLEOTIDE SEQUENCE [LARGE SCALE GENOMIC DNA]</scope>
</reference>
<dbReference type="EMBL" id="CVRI01000074">
    <property type="protein sequence ID" value="CRL08245.1"/>
    <property type="molecule type" value="Genomic_DNA"/>
</dbReference>
<accession>A0A1J1J743</accession>
<proteinExistence type="predicted"/>
<protein>
    <submittedName>
        <fullName evidence="1">CLUMA_CG021210, isoform A</fullName>
    </submittedName>
</protein>
<name>A0A1J1J743_9DIPT</name>
<organism evidence="1 2">
    <name type="scientific">Clunio marinus</name>
    <dbReference type="NCBI Taxonomy" id="568069"/>
    <lineage>
        <taxon>Eukaryota</taxon>
        <taxon>Metazoa</taxon>
        <taxon>Ecdysozoa</taxon>
        <taxon>Arthropoda</taxon>
        <taxon>Hexapoda</taxon>
        <taxon>Insecta</taxon>
        <taxon>Pterygota</taxon>
        <taxon>Neoptera</taxon>
        <taxon>Endopterygota</taxon>
        <taxon>Diptera</taxon>
        <taxon>Nematocera</taxon>
        <taxon>Chironomoidea</taxon>
        <taxon>Chironomidae</taxon>
        <taxon>Clunio</taxon>
    </lineage>
</organism>
<evidence type="ECO:0000313" key="1">
    <source>
        <dbReference type="EMBL" id="CRL08245.1"/>
    </source>
</evidence>
<gene>
    <name evidence="1" type="ORF">CLUMA_CG021210</name>
</gene>
<keyword evidence="2" id="KW-1185">Reference proteome</keyword>